<dbReference type="PROSITE" id="PS52035">
    <property type="entry name" value="PEPTIDASE_M14"/>
    <property type="match status" value="1"/>
</dbReference>
<proteinExistence type="inferred from homology"/>
<evidence type="ECO:0000256" key="1">
    <source>
        <dbReference type="ARBA" id="ARBA00001947"/>
    </source>
</evidence>
<dbReference type="PANTHER" id="PTHR11532">
    <property type="entry name" value="PROTEASE M14 CARBOXYPEPTIDASE"/>
    <property type="match status" value="1"/>
</dbReference>
<dbReference type="SUPFAM" id="SSF49464">
    <property type="entry name" value="Carboxypeptidase regulatory domain-like"/>
    <property type="match status" value="1"/>
</dbReference>
<dbReference type="AlphaFoldDB" id="A0ABD2MRX6"/>
<dbReference type="EMBL" id="JABFTP020000021">
    <property type="protein sequence ID" value="KAL3269145.1"/>
    <property type="molecule type" value="Genomic_DNA"/>
</dbReference>
<dbReference type="PRINTS" id="PR00765">
    <property type="entry name" value="CRBOXYPTASEA"/>
</dbReference>
<dbReference type="SUPFAM" id="SSF53187">
    <property type="entry name" value="Zn-dependent exopeptidases"/>
    <property type="match status" value="1"/>
</dbReference>
<dbReference type="InterPro" id="IPR008969">
    <property type="entry name" value="CarboxyPept-like_regulatory"/>
</dbReference>
<dbReference type="InterPro" id="IPR000834">
    <property type="entry name" value="Peptidase_M14"/>
</dbReference>
<comment type="caution">
    <text evidence="10">The sequence shown here is derived from an EMBL/GenBank/DDBJ whole genome shotgun (WGS) entry which is preliminary data.</text>
</comment>
<keyword evidence="11" id="KW-1185">Reference proteome</keyword>
<evidence type="ECO:0000256" key="7">
    <source>
        <dbReference type="ARBA" id="ARBA00023180"/>
    </source>
</evidence>
<organism evidence="10 11">
    <name type="scientific">Cryptolaemus montrouzieri</name>
    <dbReference type="NCBI Taxonomy" id="559131"/>
    <lineage>
        <taxon>Eukaryota</taxon>
        <taxon>Metazoa</taxon>
        <taxon>Ecdysozoa</taxon>
        <taxon>Arthropoda</taxon>
        <taxon>Hexapoda</taxon>
        <taxon>Insecta</taxon>
        <taxon>Pterygota</taxon>
        <taxon>Neoptera</taxon>
        <taxon>Endopterygota</taxon>
        <taxon>Coleoptera</taxon>
        <taxon>Polyphaga</taxon>
        <taxon>Cucujiformia</taxon>
        <taxon>Coccinelloidea</taxon>
        <taxon>Coccinellidae</taxon>
        <taxon>Scymninae</taxon>
        <taxon>Scymnini</taxon>
        <taxon>Cryptolaemus</taxon>
    </lineage>
</organism>
<dbReference type="Gene3D" id="3.40.630.10">
    <property type="entry name" value="Zn peptidases"/>
    <property type="match status" value="1"/>
</dbReference>
<dbReference type="PANTHER" id="PTHR11532:SF84">
    <property type="entry name" value="CARBOXYPEPTIDASE M"/>
    <property type="match status" value="1"/>
</dbReference>
<accession>A0ABD2MRX6</accession>
<dbReference type="GO" id="GO:0046872">
    <property type="term" value="F:metal ion binding"/>
    <property type="evidence" value="ECO:0007669"/>
    <property type="project" value="UniProtKB-KW"/>
</dbReference>
<protein>
    <recommendedName>
        <fullName evidence="9">Peptidase M14 domain-containing protein</fullName>
    </recommendedName>
</protein>
<dbReference type="GO" id="GO:0004180">
    <property type="term" value="F:carboxypeptidase activity"/>
    <property type="evidence" value="ECO:0007669"/>
    <property type="project" value="UniProtKB-KW"/>
</dbReference>
<evidence type="ECO:0000256" key="3">
    <source>
        <dbReference type="ARBA" id="ARBA00022645"/>
    </source>
</evidence>
<dbReference type="InterPro" id="IPR057247">
    <property type="entry name" value="CARBOXYPEPT_ZN_2"/>
</dbReference>
<reference evidence="10 11" key="1">
    <citation type="journal article" date="2021" name="BMC Biol.">
        <title>Horizontally acquired antibacterial genes associated with adaptive radiation of ladybird beetles.</title>
        <authorList>
            <person name="Li H.S."/>
            <person name="Tang X.F."/>
            <person name="Huang Y.H."/>
            <person name="Xu Z.Y."/>
            <person name="Chen M.L."/>
            <person name="Du X.Y."/>
            <person name="Qiu B.Y."/>
            <person name="Chen P.T."/>
            <person name="Zhang W."/>
            <person name="Slipinski A."/>
            <person name="Escalona H.E."/>
            <person name="Waterhouse R.M."/>
            <person name="Zwick A."/>
            <person name="Pang H."/>
        </authorList>
    </citation>
    <scope>NUCLEOTIDE SEQUENCE [LARGE SCALE GENOMIC DNA]</scope>
    <source>
        <strain evidence="10">SYSU2018</strain>
    </source>
</reference>
<feature type="active site" description="Proton donor/acceptor" evidence="8">
    <location>
        <position position="159"/>
    </location>
</feature>
<dbReference type="Gene3D" id="2.60.40.1120">
    <property type="entry name" value="Carboxypeptidase-like, regulatory domain"/>
    <property type="match status" value="1"/>
</dbReference>
<comment type="similarity">
    <text evidence="2 8">Belongs to the peptidase M14 family.</text>
</comment>
<keyword evidence="7" id="KW-0325">Glycoprotein</keyword>
<evidence type="ECO:0000259" key="9">
    <source>
        <dbReference type="PROSITE" id="PS52035"/>
    </source>
</evidence>
<keyword evidence="3" id="KW-0121">Carboxypeptidase</keyword>
<keyword evidence="3" id="KW-0645">Protease</keyword>
<gene>
    <name evidence="10" type="ORF">HHI36_008225</name>
</gene>
<sequence>MNPDGFSNSNEGECFRGGRANQNGFDLNRNFPDGFHGNSYALTGPQYQKMKQPETAAMIRWMNNRTFVLSASLHGGAVVVNYPYDSFNYGRASENLTPDDDVFKKLSLLYASTHGGMSRNCGFGTFENGITNGAAWYELRGGMQDYNYLFHGCMEVTLEVSCCKYPNREEILGLVEENLEALLRYSLQALHGVKGLVLDAYTEEPIPRAELYVVGRNIPFHTSQRGEFWRILLPGTYEIVISAADYITTTQAVNVLYVPDDVCPNTDTSITIYLSRKSYHG</sequence>
<evidence type="ECO:0000313" key="11">
    <source>
        <dbReference type="Proteomes" id="UP001516400"/>
    </source>
</evidence>
<feature type="domain" description="Peptidase M14" evidence="9">
    <location>
        <begin position="1"/>
        <end position="189"/>
    </location>
</feature>
<dbReference type="SMART" id="SM00631">
    <property type="entry name" value="Zn_pept"/>
    <property type="match status" value="1"/>
</dbReference>
<dbReference type="CDD" id="cd11308">
    <property type="entry name" value="Peptidase_M14NE-CP-C_like"/>
    <property type="match status" value="1"/>
</dbReference>
<keyword evidence="6" id="KW-0862">Zinc</keyword>
<evidence type="ECO:0000256" key="6">
    <source>
        <dbReference type="ARBA" id="ARBA00022833"/>
    </source>
</evidence>
<evidence type="ECO:0000256" key="2">
    <source>
        <dbReference type="ARBA" id="ARBA00005988"/>
    </source>
</evidence>
<evidence type="ECO:0000256" key="4">
    <source>
        <dbReference type="ARBA" id="ARBA00022723"/>
    </source>
</evidence>
<comment type="cofactor">
    <cofactor evidence="1">
        <name>Zn(2+)</name>
        <dbReference type="ChEBI" id="CHEBI:29105"/>
    </cofactor>
</comment>
<keyword evidence="4" id="KW-0479">Metal-binding</keyword>
<dbReference type="InterPro" id="IPR050753">
    <property type="entry name" value="Peptidase_M14_domain"/>
</dbReference>
<evidence type="ECO:0000256" key="8">
    <source>
        <dbReference type="PROSITE-ProRule" id="PRU01379"/>
    </source>
</evidence>
<dbReference type="PROSITE" id="PS00133">
    <property type="entry name" value="CARBOXYPEPT_ZN_2"/>
    <property type="match status" value="1"/>
</dbReference>
<dbReference type="Proteomes" id="UP001516400">
    <property type="component" value="Unassembled WGS sequence"/>
</dbReference>
<dbReference type="Pfam" id="PF13620">
    <property type="entry name" value="CarboxypepD_reg"/>
    <property type="match status" value="1"/>
</dbReference>
<evidence type="ECO:0000313" key="10">
    <source>
        <dbReference type="EMBL" id="KAL3269145.1"/>
    </source>
</evidence>
<keyword evidence="5" id="KW-0378">Hydrolase</keyword>
<dbReference type="Pfam" id="PF00246">
    <property type="entry name" value="Peptidase_M14"/>
    <property type="match status" value="1"/>
</dbReference>
<evidence type="ECO:0000256" key="5">
    <source>
        <dbReference type="ARBA" id="ARBA00022801"/>
    </source>
</evidence>
<name>A0ABD2MRX6_9CUCU</name>